<accession>A0ABS5AS73</accession>
<keyword evidence="1" id="KW-0560">Oxidoreductase</keyword>
<name>A0ABS5AS73_9PSEU</name>
<protein>
    <submittedName>
        <fullName evidence="3">NAD(P)-dependent dehydrogenase (Short-subunit alcohol dehydrogenase family)</fullName>
    </submittedName>
</protein>
<gene>
    <name evidence="3" type="ORF">JOF53_008287</name>
</gene>
<dbReference type="PANTHER" id="PTHR43157">
    <property type="entry name" value="PHOSPHATIDYLINOSITOL-GLYCAN BIOSYNTHESIS CLASS F PROTEIN-RELATED"/>
    <property type="match status" value="1"/>
</dbReference>
<evidence type="ECO:0000256" key="1">
    <source>
        <dbReference type="ARBA" id="ARBA00023002"/>
    </source>
</evidence>
<dbReference type="InterPro" id="IPR057326">
    <property type="entry name" value="KR_dom"/>
</dbReference>
<dbReference type="Gene3D" id="3.40.50.720">
    <property type="entry name" value="NAD(P)-binding Rossmann-like Domain"/>
    <property type="match status" value="1"/>
</dbReference>
<organism evidence="3 4">
    <name type="scientific">Crossiella equi</name>
    <dbReference type="NCBI Taxonomy" id="130796"/>
    <lineage>
        <taxon>Bacteria</taxon>
        <taxon>Bacillati</taxon>
        <taxon>Actinomycetota</taxon>
        <taxon>Actinomycetes</taxon>
        <taxon>Pseudonocardiales</taxon>
        <taxon>Pseudonocardiaceae</taxon>
        <taxon>Crossiella</taxon>
    </lineage>
</organism>
<dbReference type="Pfam" id="PF00106">
    <property type="entry name" value="adh_short"/>
    <property type="match status" value="1"/>
</dbReference>
<dbReference type="InterPro" id="IPR002347">
    <property type="entry name" value="SDR_fam"/>
</dbReference>
<dbReference type="RefSeq" id="WP_209707748.1">
    <property type="nucleotide sequence ID" value="NZ_JAGIOO010000001.1"/>
</dbReference>
<evidence type="ECO:0000259" key="2">
    <source>
        <dbReference type="SMART" id="SM00822"/>
    </source>
</evidence>
<keyword evidence="4" id="KW-1185">Reference proteome</keyword>
<dbReference type="SMART" id="SM00822">
    <property type="entry name" value="PKS_KR"/>
    <property type="match status" value="1"/>
</dbReference>
<dbReference type="EMBL" id="JAGIOO010000001">
    <property type="protein sequence ID" value="MBP2479415.1"/>
    <property type="molecule type" value="Genomic_DNA"/>
</dbReference>
<evidence type="ECO:0000313" key="3">
    <source>
        <dbReference type="EMBL" id="MBP2479415.1"/>
    </source>
</evidence>
<evidence type="ECO:0000313" key="4">
    <source>
        <dbReference type="Proteomes" id="UP001519363"/>
    </source>
</evidence>
<dbReference type="SUPFAM" id="SSF51735">
    <property type="entry name" value="NAD(P)-binding Rossmann-fold domains"/>
    <property type="match status" value="1"/>
</dbReference>
<dbReference type="Proteomes" id="UP001519363">
    <property type="component" value="Unassembled WGS sequence"/>
</dbReference>
<reference evidence="3 4" key="1">
    <citation type="submission" date="2021-03" db="EMBL/GenBank/DDBJ databases">
        <title>Sequencing the genomes of 1000 actinobacteria strains.</title>
        <authorList>
            <person name="Klenk H.-P."/>
        </authorList>
    </citation>
    <scope>NUCLEOTIDE SEQUENCE [LARGE SCALE GENOMIC DNA]</scope>
    <source>
        <strain evidence="3 4">DSM 44580</strain>
    </source>
</reference>
<dbReference type="PRINTS" id="PR00081">
    <property type="entry name" value="GDHRDH"/>
</dbReference>
<proteinExistence type="predicted"/>
<dbReference type="PANTHER" id="PTHR43157:SF31">
    <property type="entry name" value="PHOSPHATIDYLINOSITOL-GLYCAN BIOSYNTHESIS CLASS F PROTEIN"/>
    <property type="match status" value="1"/>
</dbReference>
<sequence length="276" mass="29096">MRSLENRTVVITGASAGIGAAAARQLVATGADLVLVGRSPERTERVAAETGARWFTADFARLVDVRRLAEDLRAACPAVHVLVNNAGAINNTRTRTEDGHELTIQANHLAPFLLTHLLADRLPPGARVVTTSSGAHAAGRLDVADLSGERLKYRPLAAYAASKLANLLFAQELARRTRLVSVACHPGAVASDFFRGEGLVSALMRSPLGRLLTRTAEQGAEPLVRAVTAPAETVNGAYLTPRGSAKPKGDGNNAALASALWTASRRALDLTEDPFS</sequence>
<feature type="domain" description="Ketoreductase" evidence="2">
    <location>
        <begin position="7"/>
        <end position="192"/>
    </location>
</feature>
<comment type="caution">
    <text evidence="3">The sequence shown here is derived from an EMBL/GenBank/DDBJ whole genome shotgun (WGS) entry which is preliminary data.</text>
</comment>
<dbReference type="InterPro" id="IPR036291">
    <property type="entry name" value="NAD(P)-bd_dom_sf"/>
</dbReference>